<evidence type="ECO:0000256" key="3">
    <source>
        <dbReference type="ARBA" id="ARBA00022827"/>
    </source>
</evidence>
<organism evidence="14 15">
    <name type="scientific">Moraxella bovoculi 237</name>
    <dbReference type="NCBI Taxonomy" id="743974"/>
    <lineage>
        <taxon>Bacteria</taxon>
        <taxon>Pseudomonadati</taxon>
        <taxon>Pseudomonadota</taxon>
        <taxon>Gammaproteobacteria</taxon>
        <taxon>Moraxellales</taxon>
        <taxon>Moraxellaceae</taxon>
        <taxon>Moraxella</taxon>
    </lineage>
</organism>
<dbReference type="InterPro" id="IPR016156">
    <property type="entry name" value="FAD/NAD-linked_Rdtase_dimer_sf"/>
</dbReference>
<evidence type="ECO:0000256" key="4">
    <source>
        <dbReference type="ARBA" id="ARBA00022857"/>
    </source>
</evidence>
<dbReference type="GO" id="GO:0016668">
    <property type="term" value="F:oxidoreductase activity, acting on a sulfur group of donors, NAD(P) as acceptor"/>
    <property type="evidence" value="ECO:0007669"/>
    <property type="project" value="InterPro"/>
</dbReference>
<evidence type="ECO:0000259" key="13">
    <source>
        <dbReference type="Pfam" id="PF07992"/>
    </source>
</evidence>
<dbReference type="PRINTS" id="PR00411">
    <property type="entry name" value="PNDRDTASEI"/>
</dbReference>
<comment type="caution">
    <text evidence="14">The sequence shown here is derived from an EMBL/GenBank/DDBJ whole genome shotgun (WGS) entry which is preliminary data.</text>
</comment>
<feature type="binding site" evidence="9">
    <location>
        <position position="52"/>
    </location>
    <ligand>
        <name>FAD</name>
        <dbReference type="ChEBI" id="CHEBI:57692"/>
    </ligand>
</feature>
<dbReference type="PROSITE" id="PS00076">
    <property type="entry name" value="PYRIDINE_REDOX_1"/>
    <property type="match status" value="1"/>
</dbReference>
<feature type="domain" description="FAD/NAD(P)-binding" evidence="13">
    <location>
        <begin position="7"/>
        <end position="300"/>
    </location>
</feature>
<feature type="disulfide bond" description="Redox-active" evidence="10">
    <location>
        <begin position="43"/>
        <end position="48"/>
    </location>
</feature>
<keyword evidence="7 11" id="KW-0676">Redox-active center</keyword>
<feature type="binding site" evidence="9">
    <location>
        <position position="290"/>
    </location>
    <ligand>
        <name>FAD</name>
        <dbReference type="ChEBI" id="CHEBI:57692"/>
    </ligand>
</feature>
<feature type="binding site" evidence="9">
    <location>
        <position position="250"/>
    </location>
    <ligand>
        <name>NAD(+)</name>
        <dbReference type="ChEBI" id="CHEBI:57540"/>
    </ligand>
</feature>
<keyword evidence="9" id="KW-0520">NAD</keyword>
<keyword evidence="4" id="KW-0521">NADP</keyword>
<evidence type="ECO:0000256" key="1">
    <source>
        <dbReference type="ARBA" id="ARBA00007532"/>
    </source>
</evidence>
<keyword evidence="2 11" id="KW-0285">Flavoprotein</keyword>
<keyword evidence="5 11" id="KW-0560">Oxidoreductase</keyword>
<dbReference type="InterPro" id="IPR023753">
    <property type="entry name" value="FAD/NAD-binding_dom"/>
</dbReference>
<dbReference type="PANTHER" id="PTHR43014">
    <property type="entry name" value="MERCURIC REDUCTASE"/>
    <property type="match status" value="1"/>
</dbReference>
<sequence>MIQTKNLIIGFGKAGKTLAGLFDKQGERTILVEQSDKMYGGTCINVGCIPSKKLIHEAKTDSFAVAMQDKDKLISALREANFNKINDLPNVTVINAQASFVDDNTVALSTGETVRAERIFINTGTTPIMPPIAGVDGERVYDSTGLLNLGDSQATAPKRLVIVGAGFIALEFAFMYHAFGSQVSIVEKFDSFLPKIDDDVRAIVLDLLNERGITVHLGQDVQEFKHLTEHTQVITDKMTLDADAVLVAIGRRPNTDALNLQNTSVQLSERGYVVCDDKLKATDHIWAMGDVAGSPQFTYISLDDYRIVADDLFGSGTRHRADRHTFPTSVFITPPLSQIGLSEKQAKDSGKNYQVATLPAQAIVKAKITGNTKGLLKAIVDKDNNEILGVTLFCENSHEIINLFKLAMDNGVKADYFKEQIFTHPTISESLNDLFAEF</sequence>
<dbReference type="Pfam" id="PF07992">
    <property type="entry name" value="Pyr_redox_2"/>
    <property type="match status" value="1"/>
</dbReference>
<dbReference type="AlphaFoldDB" id="A0A066UG09"/>
<feature type="binding site" evidence="9">
    <location>
        <begin position="164"/>
        <end position="171"/>
    </location>
    <ligand>
        <name>NAD(+)</name>
        <dbReference type="ChEBI" id="CHEBI:57540"/>
    </ligand>
</feature>
<dbReference type="EMBL" id="AOMT01000026">
    <property type="protein sequence ID" value="KDN24807.1"/>
    <property type="molecule type" value="Genomic_DNA"/>
</dbReference>
<feature type="domain" description="Pyridine nucleotide-disulphide oxidoreductase dimerisation" evidence="12">
    <location>
        <begin position="327"/>
        <end position="433"/>
    </location>
</feature>
<dbReference type="Gene3D" id="3.50.50.60">
    <property type="entry name" value="FAD/NAD(P)-binding domain"/>
    <property type="match status" value="2"/>
</dbReference>
<dbReference type="SUPFAM" id="SSF51905">
    <property type="entry name" value="FAD/NAD(P)-binding domain"/>
    <property type="match status" value="1"/>
</dbReference>
<dbReference type="PANTHER" id="PTHR43014:SF4">
    <property type="entry name" value="PYRIDINE NUCLEOTIDE-DISULFIDE OXIDOREDUCTASE RCLA-RELATED"/>
    <property type="match status" value="1"/>
</dbReference>
<dbReference type="Pfam" id="PF02852">
    <property type="entry name" value="Pyr_redox_dim"/>
    <property type="match status" value="1"/>
</dbReference>
<dbReference type="Proteomes" id="UP000035860">
    <property type="component" value="Unassembled WGS sequence"/>
</dbReference>
<evidence type="ECO:0000256" key="2">
    <source>
        <dbReference type="ARBA" id="ARBA00022630"/>
    </source>
</evidence>
<accession>A0A066UG09</accession>
<keyword evidence="9" id="KW-0547">Nucleotide-binding</keyword>
<dbReference type="SUPFAM" id="SSF55424">
    <property type="entry name" value="FAD/NAD-linked reductases, dimerisation (C-terminal) domain"/>
    <property type="match status" value="1"/>
</dbReference>
<comment type="similarity">
    <text evidence="1 11">Belongs to the class-I pyridine nucleotide-disulfide oxidoreductase family.</text>
</comment>
<evidence type="ECO:0000313" key="15">
    <source>
        <dbReference type="Proteomes" id="UP000035860"/>
    </source>
</evidence>
<dbReference type="Gene3D" id="3.30.390.30">
    <property type="match status" value="1"/>
</dbReference>
<proteinExistence type="inferred from homology"/>
<keyword evidence="3 9" id="KW-0274">FAD</keyword>
<evidence type="ECO:0000256" key="5">
    <source>
        <dbReference type="ARBA" id="ARBA00023002"/>
    </source>
</evidence>
<dbReference type="RefSeq" id="WP_187648945.1">
    <property type="nucleotide sequence ID" value="NZ_AOMT01000026.1"/>
</dbReference>
<comment type="cofactor">
    <cofactor evidence="9">
        <name>FAD</name>
        <dbReference type="ChEBI" id="CHEBI:57692"/>
    </cofactor>
    <text evidence="9">Binds 1 FAD per subunit.</text>
</comment>
<dbReference type="GO" id="GO:0003955">
    <property type="term" value="F:NAD(P)H dehydrogenase (quinone) activity"/>
    <property type="evidence" value="ECO:0007669"/>
    <property type="project" value="TreeGrafter"/>
</dbReference>
<reference evidence="14 15" key="1">
    <citation type="journal article" date="2014" name="Genome Announc.">
        <title>Draft Genome Sequence of Moraxella bovoculi Strain 237T (ATCC BAA-1259T) Isolated from a Calf with Infectious Bovine Keratoconjunctivitis.</title>
        <authorList>
            <person name="Calcutt M.J."/>
            <person name="Foecking M.F."/>
            <person name="Martin N.T."/>
            <person name="Mhlanga-Mutangadura T."/>
            <person name="Reilly T.J."/>
        </authorList>
    </citation>
    <scope>NUCLEOTIDE SEQUENCE [LARGE SCALE GENOMIC DNA]</scope>
    <source>
        <strain evidence="14 15">237</strain>
    </source>
</reference>
<name>A0A066UG09_9GAMM</name>
<evidence type="ECO:0000256" key="7">
    <source>
        <dbReference type="ARBA" id="ARBA00023284"/>
    </source>
</evidence>
<evidence type="ECO:0000256" key="11">
    <source>
        <dbReference type="RuleBase" id="RU003691"/>
    </source>
</evidence>
<dbReference type="PRINTS" id="PR00368">
    <property type="entry name" value="FADPNR"/>
</dbReference>
<dbReference type="FunFam" id="3.30.390.30:FF:000001">
    <property type="entry name" value="Dihydrolipoyl dehydrogenase"/>
    <property type="match status" value="1"/>
</dbReference>
<keyword evidence="6" id="KW-1015">Disulfide bond</keyword>
<gene>
    <name evidence="14" type="ORF">MBO_07588</name>
</gene>
<evidence type="ECO:0000259" key="12">
    <source>
        <dbReference type="Pfam" id="PF02852"/>
    </source>
</evidence>
<dbReference type="eggNOG" id="COG1249">
    <property type="taxonomic scope" value="Bacteria"/>
</dbReference>
<dbReference type="PIRSF" id="PIRSF000350">
    <property type="entry name" value="Mercury_reductase_MerA"/>
    <property type="match status" value="1"/>
</dbReference>
<protein>
    <submittedName>
        <fullName evidence="14">Pyridine nucleotide-disulfide oxidoreductase</fullName>
    </submittedName>
</protein>
<feature type="active site" description="Proton acceptor" evidence="8">
    <location>
        <position position="424"/>
    </location>
</feature>
<dbReference type="InterPro" id="IPR001100">
    <property type="entry name" value="Pyr_nuc-diS_OxRdtase"/>
</dbReference>
<feature type="binding site" evidence="9">
    <location>
        <position position="187"/>
    </location>
    <ligand>
        <name>NAD(+)</name>
        <dbReference type="ChEBI" id="CHEBI:57540"/>
    </ligand>
</feature>
<dbReference type="InterPro" id="IPR036188">
    <property type="entry name" value="FAD/NAD-bd_sf"/>
</dbReference>
<dbReference type="InterPro" id="IPR004099">
    <property type="entry name" value="Pyr_nucl-diS_OxRdtase_dimer"/>
</dbReference>
<dbReference type="GO" id="GO:0050660">
    <property type="term" value="F:flavin adenine dinucleotide binding"/>
    <property type="evidence" value="ECO:0007669"/>
    <property type="project" value="TreeGrafter"/>
</dbReference>
<keyword evidence="15" id="KW-1185">Reference proteome</keyword>
<evidence type="ECO:0000256" key="9">
    <source>
        <dbReference type="PIRSR" id="PIRSR000350-3"/>
    </source>
</evidence>
<dbReference type="InterPro" id="IPR012999">
    <property type="entry name" value="Pyr_OxRdtase_I_AS"/>
</dbReference>
<evidence type="ECO:0000256" key="8">
    <source>
        <dbReference type="PIRSR" id="PIRSR000350-2"/>
    </source>
</evidence>
<evidence type="ECO:0000256" key="6">
    <source>
        <dbReference type="ARBA" id="ARBA00023157"/>
    </source>
</evidence>
<evidence type="ECO:0000313" key="14">
    <source>
        <dbReference type="EMBL" id="KDN24807.1"/>
    </source>
</evidence>
<evidence type="ECO:0000256" key="10">
    <source>
        <dbReference type="PIRSR" id="PIRSR000350-4"/>
    </source>
</evidence>